<dbReference type="GeneID" id="87959502"/>
<dbReference type="Pfam" id="PF24105">
    <property type="entry name" value="Beta-prop_CAF1B_HIR1"/>
    <property type="match status" value="1"/>
</dbReference>
<dbReference type="PROSITE" id="PS50082">
    <property type="entry name" value="WD_REPEATS_2"/>
    <property type="match status" value="4"/>
</dbReference>
<proteinExistence type="inferred from homology"/>
<keyword evidence="9 11" id="KW-0539">Nucleus</keyword>
<feature type="domain" description="Protein HIRA-like C-terminal" evidence="13">
    <location>
        <begin position="620"/>
        <end position="812"/>
    </location>
</feature>
<keyword evidence="7 11" id="KW-0805">Transcription regulation</keyword>
<feature type="domain" description="CAF1B/HIR1 beta-propeller" evidence="14">
    <location>
        <begin position="19"/>
        <end position="357"/>
    </location>
</feature>
<evidence type="ECO:0000313" key="16">
    <source>
        <dbReference type="Proteomes" id="UP001329825"/>
    </source>
</evidence>
<dbReference type="Gene3D" id="2.130.10.10">
    <property type="entry name" value="YVTN repeat-like/Quinoprotein amine dehydrogenase"/>
    <property type="match status" value="3"/>
</dbReference>
<evidence type="ECO:0000313" key="15">
    <source>
        <dbReference type="EMBL" id="WRT70374.1"/>
    </source>
</evidence>
<protein>
    <recommendedName>
        <fullName evidence="11">Protein HIR</fullName>
    </recommendedName>
</protein>
<evidence type="ECO:0000256" key="12">
    <source>
        <dbReference type="SAM" id="MobiDB-lite"/>
    </source>
</evidence>
<dbReference type="InterPro" id="IPR055410">
    <property type="entry name" value="Beta-prop_CAF1B_HIR1"/>
</dbReference>
<dbReference type="SMART" id="SM00320">
    <property type="entry name" value="WD40"/>
    <property type="match status" value="8"/>
</dbReference>
<keyword evidence="3 11" id="KW-0678">Repressor</keyword>
<evidence type="ECO:0000256" key="4">
    <source>
        <dbReference type="ARBA" id="ARBA00022574"/>
    </source>
</evidence>
<dbReference type="InterPro" id="IPR001680">
    <property type="entry name" value="WD40_rpt"/>
</dbReference>
<feature type="compositionally biased region" description="Polar residues" evidence="12">
    <location>
        <begin position="429"/>
        <end position="438"/>
    </location>
</feature>
<comment type="function">
    <text evidence="11">Required for replication-independent chromatin assembly and for the periodic repression of histone gene transcription during the cell cycle.</text>
</comment>
<dbReference type="RefSeq" id="XP_062795113.1">
    <property type="nucleotide sequence ID" value="XM_062939062.1"/>
</dbReference>
<evidence type="ECO:0000256" key="7">
    <source>
        <dbReference type="ARBA" id="ARBA00023015"/>
    </source>
</evidence>
<keyword evidence="8 11" id="KW-0804">Transcription</keyword>
<comment type="similarity">
    <text evidence="2 11">Belongs to the WD repeat HIR1 family.</text>
</comment>
<dbReference type="Proteomes" id="UP001329825">
    <property type="component" value="Chromosome 10"/>
</dbReference>
<dbReference type="CDD" id="cd00200">
    <property type="entry name" value="WD40"/>
    <property type="match status" value="1"/>
</dbReference>
<evidence type="ECO:0000256" key="10">
    <source>
        <dbReference type="PROSITE-ProRule" id="PRU00221"/>
    </source>
</evidence>
<feature type="repeat" description="WD" evidence="10">
    <location>
        <begin position="169"/>
        <end position="210"/>
    </location>
</feature>
<dbReference type="EMBL" id="CP141890">
    <property type="protein sequence ID" value="WRT70374.1"/>
    <property type="molecule type" value="Genomic_DNA"/>
</dbReference>
<evidence type="ECO:0000256" key="9">
    <source>
        <dbReference type="ARBA" id="ARBA00023242"/>
    </source>
</evidence>
<keyword evidence="16" id="KW-1185">Reference proteome</keyword>
<keyword evidence="5 11" id="KW-0677">Repeat</keyword>
<evidence type="ECO:0000256" key="1">
    <source>
        <dbReference type="ARBA" id="ARBA00004123"/>
    </source>
</evidence>
<evidence type="ECO:0000256" key="8">
    <source>
        <dbReference type="ARBA" id="ARBA00023163"/>
    </source>
</evidence>
<feature type="compositionally biased region" description="Polar residues" evidence="12">
    <location>
        <begin position="450"/>
        <end position="462"/>
    </location>
</feature>
<evidence type="ECO:0000259" key="14">
    <source>
        <dbReference type="Pfam" id="PF24105"/>
    </source>
</evidence>
<feature type="repeat" description="WD" evidence="10">
    <location>
        <begin position="22"/>
        <end position="47"/>
    </location>
</feature>
<keyword evidence="4 10" id="KW-0853">WD repeat</keyword>
<dbReference type="InterPro" id="IPR011494">
    <property type="entry name" value="HIRA-like_C"/>
</dbReference>
<dbReference type="Pfam" id="PF07569">
    <property type="entry name" value="Hira"/>
    <property type="match status" value="1"/>
</dbReference>
<evidence type="ECO:0000256" key="6">
    <source>
        <dbReference type="ARBA" id="ARBA00022853"/>
    </source>
</evidence>
<reference evidence="15 16" key="1">
    <citation type="submission" date="2024-01" db="EMBL/GenBank/DDBJ databases">
        <title>Comparative genomics of Cryptococcus and Kwoniella reveals pathogenesis evolution and contrasting modes of karyotype evolution via chromosome fusion or intercentromeric recombination.</title>
        <authorList>
            <person name="Coelho M.A."/>
            <person name="David-Palma M."/>
            <person name="Shea T."/>
            <person name="Bowers K."/>
            <person name="McGinley-Smith S."/>
            <person name="Mohammad A.W."/>
            <person name="Gnirke A."/>
            <person name="Yurkov A.M."/>
            <person name="Nowrousian M."/>
            <person name="Sun S."/>
            <person name="Cuomo C.A."/>
            <person name="Heitman J."/>
        </authorList>
    </citation>
    <scope>NUCLEOTIDE SEQUENCE [LARGE SCALE GENOMIC DNA]</scope>
    <source>
        <strain evidence="15">CBS 11374</strain>
    </source>
</reference>
<dbReference type="PANTHER" id="PTHR13831">
    <property type="entry name" value="MEMBER OF THE HIR1 FAMILY OF WD-REPEAT PROTEINS"/>
    <property type="match status" value="1"/>
</dbReference>
<evidence type="ECO:0000259" key="13">
    <source>
        <dbReference type="Pfam" id="PF07569"/>
    </source>
</evidence>
<evidence type="ECO:0000256" key="2">
    <source>
        <dbReference type="ARBA" id="ARBA00007306"/>
    </source>
</evidence>
<name>A0ABZ1D8G6_9TREE</name>
<evidence type="ECO:0000256" key="11">
    <source>
        <dbReference type="RuleBase" id="RU364014"/>
    </source>
</evidence>
<dbReference type="InterPro" id="IPR015943">
    <property type="entry name" value="WD40/YVTN_repeat-like_dom_sf"/>
</dbReference>
<sequence>MRVTKPSWIEHSVGEKKGRCPIYSISVHPDGTRIATGGLDNKVKIWSTLPILDEEAEKEEANYKLLCTMAAHTGPVLTVRWAHHGRFLATGSDDQVIMIWGIDPEGAGRLWGSEEVNHENWKALTRLVGHVADVVDLAWSRDDSMLASVGLDSKVWIWDGTTFERLRKLDLHQGFVKGVCWDPVGNFLATQSDDKTVRVWNTEDWSLVETVSKPFETSPQSTFFRRLSWSPDGAFIAASNAMNGPVFVAAVIEREGWASDISFVGHENTIQVAAFNPRLFFRKDDAPGRATASCMLALGANDFSISIWRNTMHKPLVVLKDIFGRDLLDLCWSNDGYNLYGCSADGSICAISFDPSEFPELGQPEMTQKVLDEYEYKTKRHVPQVISAQAPLSISNSFGPSASTSSAVNVLLPKKKVKGTNRRIDLANPASNSRSLQPPSRDPFSGPIQGFSSSSGHQASTQQMFEDAHNAFGNGSRQINGDSPRAGLKRKPVLFAEEETRTVKGRLMPTTEPNLTSVEVLRAPRVAVQSGPSSSGRSLPIPQIQSIVRATLPQAEGTGYLEAHNSTTIDGTNKIIFVRDGESQWVDYQSSAVLALAVTSKVCAAACEDGSVVVYSPSGRQLSNLKLSALCYDLQASNDKLLVITSDCQIRVIDSRKGKTIFGSTSLSHLLDPPSTIPATDSLEIKDCFLRPNGIPVLITSLPTAYAYDPSLSAWIIISSPRYITSSPLTSISKGIVGIIDKSTTALWKGKKRDPGGEWWTESMTMGHYEMRIKASVILESTDEYQEFASSYIKYLGNEGFLARAEEVLKELIGPIYRSSNTKEWNEMIVGLDKREVASDLVESLSKTKNGADLAQEYRILLGKLNGAEW</sequence>
<accession>A0ABZ1D8G6</accession>
<dbReference type="PANTHER" id="PTHR13831:SF0">
    <property type="entry name" value="PROTEIN HIRA"/>
    <property type="match status" value="1"/>
</dbReference>
<organism evidence="15 16">
    <name type="scientific">Kwoniella shivajii</name>
    <dbReference type="NCBI Taxonomy" id="564305"/>
    <lineage>
        <taxon>Eukaryota</taxon>
        <taxon>Fungi</taxon>
        <taxon>Dikarya</taxon>
        <taxon>Basidiomycota</taxon>
        <taxon>Agaricomycotina</taxon>
        <taxon>Tremellomycetes</taxon>
        <taxon>Tremellales</taxon>
        <taxon>Cryptococcaceae</taxon>
        <taxon>Kwoniella</taxon>
    </lineage>
</organism>
<keyword evidence="6 11" id="KW-0156">Chromatin regulator</keyword>
<dbReference type="PROSITE" id="PS50294">
    <property type="entry name" value="WD_REPEATS_REGION"/>
    <property type="match status" value="4"/>
</dbReference>
<comment type="subcellular location">
    <subcellularLocation>
        <location evidence="1 11">Nucleus</location>
    </subcellularLocation>
</comment>
<feature type="repeat" description="WD" evidence="10">
    <location>
        <begin position="127"/>
        <end position="168"/>
    </location>
</feature>
<evidence type="ECO:0000256" key="5">
    <source>
        <dbReference type="ARBA" id="ARBA00022737"/>
    </source>
</evidence>
<dbReference type="InterPro" id="IPR031120">
    <property type="entry name" value="HIR1-like"/>
</dbReference>
<gene>
    <name evidence="15" type="ORF">IL334_007372</name>
</gene>
<evidence type="ECO:0000256" key="3">
    <source>
        <dbReference type="ARBA" id="ARBA00022491"/>
    </source>
</evidence>
<dbReference type="InterPro" id="IPR036322">
    <property type="entry name" value="WD40_repeat_dom_sf"/>
</dbReference>
<feature type="repeat" description="WD" evidence="10">
    <location>
        <begin position="69"/>
        <end position="103"/>
    </location>
</feature>
<dbReference type="SUPFAM" id="SSF50978">
    <property type="entry name" value="WD40 repeat-like"/>
    <property type="match status" value="2"/>
</dbReference>
<feature type="region of interest" description="Disordered" evidence="12">
    <location>
        <begin position="421"/>
        <end position="462"/>
    </location>
</feature>